<organism evidence="4 5">
    <name type="scientific">Blepharisma stoltei</name>
    <dbReference type="NCBI Taxonomy" id="1481888"/>
    <lineage>
        <taxon>Eukaryota</taxon>
        <taxon>Sar</taxon>
        <taxon>Alveolata</taxon>
        <taxon>Ciliophora</taxon>
        <taxon>Postciliodesmatophora</taxon>
        <taxon>Heterotrichea</taxon>
        <taxon>Heterotrichida</taxon>
        <taxon>Blepharismidae</taxon>
        <taxon>Blepharisma</taxon>
    </lineage>
</organism>
<dbReference type="PROSITE" id="PS50297">
    <property type="entry name" value="ANK_REP_REGION"/>
    <property type="match status" value="1"/>
</dbReference>
<evidence type="ECO:0008006" key="6">
    <source>
        <dbReference type="Google" id="ProtNLM"/>
    </source>
</evidence>
<comment type="caution">
    <text evidence="4">The sequence shown here is derived from an EMBL/GenBank/DDBJ whole genome shotgun (WGS) entry which is preliminary data.</text>
</comment>
<proteinExistence type="predicted"/>
<evidence type="ECO:0000256" key="3">
    <source>
        <dbReference type="PROSITE-ProRule" id="PRU00023"/>
    </source>
</evidence>
<dbReference type="Gene3D" id="1.25.40.20">
    <property type="entry name" value="Ankyrin repeat-containing domain"/>
    <property type="match status" value="1"/>
</dbReference>
<dbReference type="PANTHER" id="PTHR24171">
    <property type="entry name" value="ANKYRIN REPEAT DOMAIN-CONTAINING PROTEIN 39-RELATED"/>
    <property type="match status" value="1"/>
</dbReference>
<accession>A0AAU9K903</accession>
<dbReference type="EMBL" id="CAJZBQ010000057">
    <property type="protein sequence ID" value="CAG9333883.1"/>
    <property type="molecule type" value="Genomic_DNA"/>
</dbReference>
<gene>
    <name evidence="4" type="ORF">BSTOLATCC_MIC59692</name>
</gene>
<evidence type="ECO:0000313" key="4">
    <source>
        <dbReference type="EMBL" id="CAG9333883.1"/>
    </source>
</evidence>
<dbReference type="InterPro" id="IPR036770">
    <property type="entry name" value="Ankyrin_rpt-contain_sf"/>
</dbReference>
<dbReference type="InterPro" id="IPR032675">
    <property type="entry name" value="LRR_dom_sf"/>
</dbReference>
<evidence type="ECO:0000256" key="1">
    <source>
        <dbReference type="ARBA" id="ARBA00022737"/>
    </source>
</evidence>
<evidence type="ECO:0000256" key="2">
    <source>
        <dbReference type="ARBA" id="ARBA00023043"/>
    </source>
</evidence>
<dbReference type="SUPFAM" id="SSF48403">
    <property type="entry name" value="Ankyrin repeat"/>
    <property type="match status" value="1"/>
</dbReference>
<dbReference type="Proteomes" id="UP001162131">
    <property type="component" value="Unassembled WGS sequence"/>
</dbReference>
<dbReference type="InterPro" id="IPR002110">
    <property type="entry name" value="Ankyrin_rpt"/>
</dbReference>
<protein>
    <recommendedName>
        <fullName evidence="6">F-box domain-containing protein</fullName>
    </recommendedName>
</protein>
<dbReference type="SMART" id="SM00248">
    <property type="entry name" value="ANK"/>
    <property type="match status" value="5"/>
</dbReference>
<feature type="repeat" description="ANK" evidence="3">
    <location>
        <begin position="472"/>
        <end position="504"/>
    </location>
</feature>
<keyword evidence="1" id="KW-0677">Repeat</keyword>
<reference evidence="4" key="1">
    <citation type="submission" date="2021-09" db="EMBL/GenBank/DDBJ databases">
        <authorList>
            <consortium name="AG Swart"/>
            <person name="Singh M."/>
            <person name="Singh A."/>
            <person name="Seah K."/>
            <person name="Emmerich C."/>
        </authorList>
    </citation>
    <scope>NUCLEOTIDE SEQUENCE</scope>
    <source>
        <strain evidence="4">ATCC30299</strain>
    </source>
</reference>
<dbReference type="AlphaFoldDB" id="A0AAU9K903"/>
<dbReference type="InterPro" id="IPR036047">
    <property type="entry name" value="F-box-like_dom_sf"/>
</dbReference>
<name>A0AAU9K903_9CILI</name>
<dbReference type="Gene3D" id="3.80.10.10">
    <property type="entry name" value="Ribonuclease Inhibitor"/>
    <property type="match status" value="1"/>
</dbReference>
<keyword evidence="2 3" id="KW-0040">ANK repeat</keyword>
<feature type="repeat" description="ANK" evidence="3">
    <location>
        <begin position="505"/>
        <end position="537"/>
    </location>
</feature>
<dbReference type="PROSITE" id="PS50088">
    <property type="entry name" value="ANK_REPEAT"/>
    <property type="match status" value="2"/>
</dbReference>
<keyword evidence="5" id="KW-1185">Reference proteome</keyword>
<dbReference type="SUPFAM" id="SSF81383">
    <property type="entry name" value="F-box domain"/>
    <property type="match status" value="1"/>
</dbReference>
<dbReference type="Pfam" id="PF12796">
    <property type="entry name" value="Ank_2"/>
    <property type="match status" value="1"/>
</dbReference>
<evidence type="ECO:0000313" key="5">
    <source>
        <dbReference type="Proteomes" id="UP001162131"/>
    </source>
</evidence>
<dbReference type="SUPFAM" id="SSF52047">
    <property type="entry name" value="RNI-like"/>
    <property type="match status" value="1"/>
</dbReference>
<sequence>MEKIPRPVLEIISSYAESFYETLLLSLVCKRWYQAISKFNHEVSFQNFPYKMIKPWDPRTHIENIIEHKFLIKNWKMISLDLRNIKINEKLLVKIIFSQQFLLKLNLTNSLFDIKELLRYLDYEKLVKKQVIAEFPLEELKLTNYKKNIIDFKHLNEFFPKIKKLYLGGTTLNKDALYSIILNFKNLEILDTSSCANLKIKNKDDLDSLIENSKIKKIYLNNEANEGDKENLWAKLNSLPSSHTDLESIKSWFTNEIDVNIFPEIYQENDNFISKLDEDFLIEIFELLIGNGLNKWLHRCYLSSLHSYNYCSFLHEAAIYRKMKLFWFLFDKNFPLFHCNGWLLFEVSEIIDGLSSNPSRVYYIPNSMLYEATQYYIKFKDKDPKIFQLIDALTYNKIQFKESKILEEQMKSENSLFIKSLFTAKLEDLDNITLDAKIKQNPLIITAAIRCQPEIIKKILSCGFDVDIENSRGKTALFYAVSKGYNDIIQILCKNNANVNKKDKSGKSSIYKTIKAGNDKAFTLLIQFGADLNCVDNCGLTVLSYAKKHSRKAIIKMIEKENNRLTINRYLHKDAFNESDEILRQA</sequence>